<dbReference type="GO" id="GO:0016712">
    <property type="term" value="F:oxidoreductase activity, acting on paired donors, with incorporation or reduction of molecular oxygen, reduced flavin or flavoprotein as one donor, and incorporation of one atom of oxygen"/>
    <property type="evidence" value="ECO:0007669"/>
    <property type="project" value="TreeGrafter"/>
</dbReference>
<keyword evidence="11 14" id="KW-0408">Iron</keyword>
<keyword evidence="16" id="KW-0732">Signal</keyword>
<keyword evidence="18" id="KW-1185">Reference proteome</keyword>
<keyword evidence="8" id="KW-0256">Endoplasmic reticulum</keyword>
<dbReference type="Gene3D" id="1.10.630.10">
    <property type="entry name" value="Cytochrome P450"/>
    <property type="match status" value="1"/>
</dbReference>
<protein>
    <recommendedName>
        <fullName evidence="19">Cytochrome P450</fullName>
    </recommendedName>
</protein>
<keyword evidence="12 15" id="KW-0503">Monooxygenase</keyword>
<name>A0AAN7PAN5_9COLE</name>
<evidence type="ECO:0000256" key="8">
    <source>
        <dbReference type="ARBA" id="ARBA00022824"/>
    </source>
</evidence>
<dbReference type="InterPro" id="IPR002401">
    <property type="entry name" value="Cyt_P450_E_grp-I"/>
</dbReference>
<keyword evidence="10 15" id="KW-0560">Oxidoreductase</keyword>
<dbReference type="PROSITE" id="PS00086">
    <property type="entry name" value="CYTOCHROME_P450"/>
    <property type="match status" value="1"/>
</dbReference>
<feature type="chain" id="PRO_5042861616" description="Cytochrome P450" evidence="16">
    <location>
        <begin position="23"/>
        <end position="637"/>
    </location>
</feature>
<comment type="similarity">
    <text evidence="5 15">Belongs to the cytochrome P450 family.</text>
</comment>
<evidence type="ECO:0000256" key="2">
    <source>
        <dbReference type="ARBA" id="ARBA00003690"/>
    </source>
</evidence>
<evidence type="ECO:0000256" key="15">
    <source>
        <dbReference type="RuleBase" id="RU000461"/>
    </source>
</evidence>
<feature type="signal peptide" evidence="16">
    <location>
        <begin position="1"/>
        <end position="22"/>
    </location>
</feature>
<dbReference type="GO" id="GO:0006805">
    <property type="term" value="P:xenobiotic metabolic process"/>
    <property type="evidence" value="ECO:0007669"/>
    <property type="project" value="TreeGrafter"/>
</dbReference>
<proteinExistence type="inferred from homology"/>
<dbReference type="GO" id="GO:0008395">
    <property type="term" value="F:steroid hydroxylase activity"/>
    <property type="evidence" value="ECO:0007669"/>
    <property type="project" value="TreeGrafter"/>
</dbReference>
<comment type="cofactor">
    <cofactor evidence="1 14">
        <name>heme</name>
        <dbReference type="ChEBI" id="CHEBI:30413"/>
    </cofactor>
</comment>
<dbReference type="GO" id="GO:0006082">
    <property type="term" value="P:organic acid metabolic process"/>
    <property type="evidence" value="ECO:0007669"/>
    <property type="project" value="TreeGrafter"/>
</dbReference>
<evidence type="ECO:0000256" key="14">
    <source>
        <dbReference type="PIRSR" id="PIRSR602401-1"/>
    </source>
</evidence>
<organism evidence="17 18">
    <name type="scientific">Aquatica leii</name>
    <dbReference type="NCBI Taxonomy" id="1421715"/>
    <lineage>
        <taxon>Eukaryota</taxon>
        <taxon>Metazoa</taxon>
        <taxon>Ecdysozoa</taxon>
        <taxon>Arthropoda</taxon>
        <taxon>Hexapoda</taxon>
        <taxon>Insecta</taxon>
        <taxon>Pterygota</taxon>
        <taxon>Neoptera</taxon>
        <taxon>Endopterygota</taxon>
        <taxon>Coleoptera</taxon>
        <taxon>Polyphaga</taxon>
        <taxon>Elateriformia</taxon>
        <taxon>Elateroidea</taxon>
        <taxon>Lampyridae</taxon>
        <taxon>Luciolinae</taxon>
        <taxon>Aquatica</taxon>
    </lineage>
</organism>
<dbReference type="Pfam" id="PF00067">
    <property type="entry name" value="p450"/>
    <property type="match status" value="1"/>
</dbReference>
<dbReference type="InterPro" id="IPR017972">
    <property type="entry name" value="Cyt_P450_CS"/>
</dbReference>
<keyword evidence="6 14" id="KW-0349">Heme</keyword>
<evidence type="ECO:0000256" key="12">
    <source>
        <dbReference type="ARBA" id="ARBA00023033"/>
    </source>
</evidence>
<dbReference type="PANTHER" id="PTHR24300:SF376">
    <property type="entry name" value="CYTOCHROME P450 15A1"/>
    <property type="match status" value="1"/>
</dbReference>
<evidence type="ECO:0000256" key="13">
    <source>
        <dbReference type="ARBA" id="ARBA00023136"/>
    </source>
</evidence>
<evidence type="ECO:0000256" key="5">
    <source>
        <dbReference type="ARBA" id="ARBA00010617"/>
    </source>
</evidence>
<evidence type="ECO:0000256" key="10">
    <source>
        <dbReference type="ARBA" id="ARBA00023002"/>
    </source>
</evidence>
<comment type="function">
    <text evidence="2">May be involved in the metabolism of insect hormones and in the breakdown of synthetic insecticides.</text>
</comment>
<sequence length="637" mass="74431">MISIFFLIFVLTILYLYEYSKNKPTKFPPGPPRLPLWGNYWFLLREDYYFTHRSTALLAQRYNTNILGLYLRGPTVITCDYESCKEVLTREEFYGRETSLLSLTRSRGVTAGIFFLDGIHWQQQRRFALRHLRDYGFGRRFDRNENFLENDIRDLIEMFTSDPTPKNQDVCRKKGQVLMPDIFFGPLANFSFLMLIGKRLDNEFIRMLMNTSIMIFLRSLDAIGGALAITPWLRYIAPKYFGYDIMWDESARVYDFFQAHIKEHKYNITDDHYMDLIDSYLSQMQKFEQNGEKDTGFTERQLTWTLIDFMFPAPATVGHTLHFLWSYLLKYPKIQYKIQEEIDRVVGRSRLPNLDDRKNMPYTEAVIREVMRMDPVLPLGVPRRTLVNTTLQGHFIPKDTIVIANLYCANHDPKIWNDPNTFKPERFLDNNGHLLKKDLSIQFGGGKRLCVGETFSRHAMFLLLSGLLQNFTFKPTDDTPDPNNKQFGFIYSIPDYWMNAERKPNYKVQVTKPKSLIQLVLAIVKVLQDEVVTKNGATLKEIIDHFEKYYPTDGDVQDQVITAIKTAIALGYIYRNTECKFRVIPFSSKIVNTKLQSSSRKKEICRVEQIFTKPLSIGPTPSDICLDVDDITLENED</sequence>
<reference evidence="18" key="1">
    <citation type="submission" date="2023-01" db="EMBL/GenBank/DDBJ databases">
        <title>Key to firefly adult light organ development and bioluminescence: homeobox transcription factors regulate luciferase expression and transportation to peroxisome.</title>
        <authorList>
            <person name="Fu X."/>
        </authorList>
    </citation>
    <scope>NUCLEOTIDE SEQUENCE [LARGE SCALE GENOMIC DNA]</scope>
</reference>
<dbReference type="Proteomes" id="UP001353858">
    <property type="component" value="Unassembled WGS sequence"/>
</dbReference>
<dbReference type="PANTHER" id="PTHR24300">
    <property type="entry name" value="CYTOCHROME P450 508A4-RELATED"/>
    <property type="match status" value="1"/>
</dbReference>
<evidence type="ECO:0000256" key="4">
    <source>
        <dbReference type="ARBA" id="ARBA00004406"/>
    </source>
</evidence>
<evidence type="ECO:0000313" key="17">
    <source>
        <dbReference type="EMBL" id="KAK4881097.1"/>
    </source>
</evidence>
<gene>
    <name evidence="17" type="ORF">RN001_004416</name>
</gene>
<feature type="binding site" description="axial binding residue" evidence="14">
    <location>
        <position position="450"/>
    </location>
    <ligand>
        <name>heme</name>
        <dbReference type="ChEBI" id="CHEBI:30413"/>
    </ligand>
    <ligandPart>
        <name>Fe</name>
        <dbReference type="ChEBI" id="CHEBI:18248"/>
    </ligandPart>
</feature>
<evidence type="ECO:0000256" key="3">
    <source>
        <dbReference type="ARBA" id="ARBA00004174"/>
    </source>
</evidence>
<dbReference type="PRINTS" id="PR00463">
    <property type="entry name" value="EP450I"/>
</dbReference>
<dbReference type="GO" id="GO:0005789">
    <property type="term" value="C:endoplasmic reticulum membrane"/>
    <property type="evidence" value="ECO:0007669"/>
    <property type="project" value="UniProtKB-SubCell"/>
</dbReference>
<dbReference type="InterPro" id="IPR050182">
    <property type="entry name" value="Cytochrome_P450_fam2"/>
</dbReference>
<dbReference type="InterPro" id="IPR036396">
    <property type="entry name" value="Cyt_P450_sf"/>
</dbReference>
<accession>A0AAN7PAN5</accession>
<dbReference type="SUPFAM" id="SSF48264">
    <property type="entry name" value="Cytochrome P450"/>
    <property type="match status" value="1"/>
</dbReference>
<dbReference type="PRINTS" id="PR00385">
    <property type="entry name" value="P450"/>
</dbReference>
<dbReference type="GO" id="GO:0020037">
    <property type="term" value="F:heme binding"/>
    <property type="evidence" value="ECO:0007669"/>
    <property type="project" value="InterPro"/>
</dbReference>
<evidence type="ECO:0000256" key="16">
    <source>
        <dbReference type="SAM" id="SignalP"/>
    </source>
</evidence>
<keyword evidence="7 14" id="KW-0479">Metal-binding</keyword>
<keyword evidence="9" id="KW-0492">Microsome</keyword>
<evidence type="ECO:0000256" key="1">
    <source>
        <dbReference type="ARBA" id="ARBA00001971"/>
    </source>
</evidence>
<evidence type="ECO:0000256" key="7">
    <source>
        <dbReference type="ARBA" id="ARBA00022723"/>
    </source>
</evidence>
<comment type="subcellular location">
    <subcellularLocation>
        <location evidence="4">Endoplasmic reticulum membrane</location>
        <topology evidence="4">Peripheral membrane protein</topology>
    </subcellularLocation>
    <subcellularLocation>
        <location evidence="3">Microsome membrane</location>
        <topology evidence="3">Peripheral membrane protein</topology>
    </subcellularLocation>
</comment>
<evidence type="ECO:0000256" key="6">
    <source>
        <dbReference type="ARBA" id="ARBA00022617"/>
    </source>
</evidence>
<evidence type="ECO:0000256" key="9">
    <source>
        <dbReference type="ARBA" id="ARBA00022848"/>
    </source>
</evidence>
<dbReference type="FunFam" id="1.10.630.10:FF:000238">
    <property type="entry name" value="Cytochrome P450 2A6"/>
    <property type="match status" value="1"/>
</dbReference>
<dbReference type="EMBL" id="JARPUR010000002">
    <property type="protein sequence ID" value="KAK4881097.1"/>
    <property type="molecule type" value="Genomic_DNA"/>
</dbReference>
<dbReference type="GO" id="GO:0005506">
    <property type="term" value="F:iron ion binding"/>
    <property type="evidence" value="ECO:0007669"/>
    <property type="project" value="InterPro"/>
</dbReference>
<evidence type="ECO:0000256" key="11">
    <source>
        <dbReference type="ARBA" id="ARBA00023004"/>
    </source>
</evidence>
<comment type="caution">
    <text evidence="17">The sequence shown here is derived from an EMBL/GenBank/DDBJ whole genome shotgun (WGS) entry which is preliminary data.</text>
</comment>
<evidence type="ECO:0000313" key="18">
    <source>
        <dbReference type="Proteomes" id="UP001353858"/>
    </source>
</evidence>
<dbReference type="AlphaFoldDB" id="A0AAN7PAN5"/>
<evidence type="ECO:0008006" key="19">
    <source>
        <dbReference type="Google" id="ProtNLM"/>
    </source>
</evidence>
<keyword evidence="13" id="KW-0472">Membrane</keyword>
<dbReference type="InterPro" id="IPR001128">
    <property type="entry name" value="Cyt_P450"/>
</dbReference>